<dbReference type="Proteomes" id="UP000799444">
    <property type="component" value="Unassembled WGS sequence"/>
</dbReference>
<comment type="caution">
    <text evidence="1">The sequence shown here is derived from an EMBL/GenBank/DDBJ whole genome shotgun (WGS) entry which is preliminary data.</text>
</comment>
<evidence type="ECO:0000313" key="1">
    <source>
        <dbReference type="EMBL" id="KAF2739354.1"/>
    </source>
</evidence>
<gene>
    <name evidence="1" type="ORF">EJ04DRAFT_508658</name>
</gene>
<reference evidence="1" key="1">
    <citation type="journal article" date="2020" name="Stud. Mycol.">
        <title>101 Dothideomycetes genomes: a test case for predicting lifestyles and emergence of pathogens.</title>
        <authorList>
            <person name="Haridas S."/>
            <person name="Albert R."/>
            <person name="Binder M."/>
            <person name="Bloem J."/>
            <person name="Labutti K."/>
            <person name="Salamov A."/>
            <person name="Andreopoulos B."/>
            <person name="Baker S."/>
            <person name="Barry K."/>
            <person name="Bills G."/>
            <person name="Bluhm B."/>
            <person name="Cannon C."/>
            <person name="Castanera R."/>
            <person name="Culley D."/>
            <person name="Daum C."/>
            <person name="Ezra D."/>
            <person name="Gonzalez J."/>
            <person name="Henrissat B."/>
            <person name="Kuo A."/>
            <person name="Liang C."/>
            <person name="Lipzen A."/>
            <person name="Lutzoni F."/>
            <person name="Magnuson J."/>
            <person name="Mondo S."/>
            <person name="Nolan M."/>
            <person name="Ohm R."/>
            <person name="Pangilinan J."/>
            <person name="Park H.-J."/>
            <person name="Ramirez L."/>
            <person name="Alfaro M."/>
            <person name="Sun H."/>
            <person name="Tritt A."/>
            <person name="Yoshinaga Y."/>
            <person name="Zwiers L.-H."/>
            <person name="Turgeon B."/>
            <person name="Goodwin S."/>
            <person name="Spatafora J."/>
            <person name="Crous P."/>
            <person name="Grigoriev I."/>
        </authorList>
    </citation>
    <scope>NUCLEOTIDE SEQUENCE</scope>
    <source>
        <strain evidence="1">CBS 125425</strain>
    </source>
</reference>
<sequence>MSDIWTLYPAIGDHVRYVDDTHSGVRTYEWARQTYSNQGEEVASKWNWSEDFKDYYTTQEDKYGGRIRYQWARQLLSTDYQPDPHRWIWKPEQRDYYRVVPPELFFKERFQIEWGRQQLPVLERYYFLPSSKFRTCAEPLLPVRISLAKVLSATHCQVFLRRHARITDEPIPGLYHRG</sequence>
<protein>
    <submittedName>
        <fullName evidence="1">Uncharacterized protein</fullName>
    </submittedName>
</protein>
<accession>A0A9P4R9W2</accession>
<proteinExistence type="predicted"/>
<name>A0A9P4R9W2_9PLEO</name>
<dbReference type="AlphaFoldDB" id="A0A9P4R9W2"/>
<organism evidence="1 2">
    <name type="scientific">Polyplosphaeria fusca</name>
    <dbReference type="NCBI Taxonomy" id="682080"/>
    <lineage>
        <taxon>Eukaryota</taxon>
        <taxon>Fungi</taxon>
        <taxon>Dikarya</taxon>
        <taxon>Ascomycota</taxon>
        <taxon>Pezizomycotina</taxon>
        <taxon>Dothideomycetes</taxon>
        <taxon>Pleosporomycetidae</taxon>
        <taxon>Pleosporales</taxon>
        <taxon>Tetraplosphaeriaceae</taxon>
        <taxon>Polyplosphaeria</taxon>
    </lineage>
</organism>
<keyword evidence="2" id="KW-1185">Reference proteome</keyword>
<dbReference type="EMBL" id="ML996104">
    <property type="protein sequence ID" value="KAF2739354.1"/>
    <property type="molecule type" value="Genomic_DNA"/>
</dbReference>
<evidence type="ECO:0000313" key="2">
    <source>
        <dbReference type="Proteomes" id="UP000799444"/>
    </source>
</evidence>